<evidence type="ECO:0000256" key="1">
    <source>
        <dbReference type="ARBA" id="ARBA00022475"/>
    </source>
</evidence>
<evidence type="ECO:0000259" key="6">
    <source>
        <dbReference type="Pfam" id="PF06305"/>
    </source>
</evidence>
<accession>A0A0J6VLT1</accession>
<feature type="domain" description="Lipopolysaccharide assembly protein A" evidence="6">
    <location>
        <begin position="37"/>
        <end position="82"/>
    </location>
</feature>
<dbReference type="STRING" id="37916.MCHLDSM_05321"/>
<sequence>MNTTEPTLSRRSGGVGAKLALIAAGLLSIALLIFVLQNTVHTTINFLGWNADVAQGISLLAAAVVGGVIALVVSAAIRLRKTVS</sequence>
<keyword evidence="2 5" id="KW-0812">Transmembrane</keyword>
<evidence type="ECO:0000256" key="2">
    <source>
        <dbReference type="ARBA" id="ARBA00022692"/>
    </source>
</evidence>
<dbReference type="RefSeq" id="WP_048472440.1">
    <property type="nucleotide sequence ID" value="NZ_JYNL01000064.1"/>
</dbReference>
<keyword evidence="8" id="KW-1185">Reference proteome</keyword>
<dbReference type="EMBL" id="JYNL01000064">
    <property type="protein sequence ID" value="KMO70433.1"/>
    <property type="molecule type" value="Genomic_DNA"/>
</dbReference>
<dbReference type="Pfam" id="PF06305">
    <property type="entry name" value="LapA_dom"/>
    <property type="match status" value="1"/>
</dbReference>
<dbReference type="InterPro" id="IPR010445">
    <property type="entry name" value="LapA_dom"/>
</dbReference>
<organism evidence="7 8">
    <name type="scientific">Mycolicibacterium chlorophenolicum</name>
    <dbReference type="NCBI Taxonomy" id="37916"/>
    <lineage>
        <taxon>Bacteria</taxon>
        <taxon>Bacillati</taxon>
        <taxon>Actinomycetota</taxon>
        <taxon>Actinomycetes</taxon>
        <taxon>Mycobacteriales</taxon>
        <taxon>Mycobacteriaceae</taxon>
        <taxon>Mycolicibacterium</taxon>
    </lineage>
</organism>
<evidence type="ECO:0000256" key="5">
    <source>
        <dbReference type="SAM" id="Phobius"/>
    </source>
</evidence>
<evidence type="ECO:0000256" key="3">
    <source>
        <dbReference type="ARBA" id="ARBA00022989"/>
    </source>
</evidence>
<reference evidence="7 8" key="1">
    <citation type="journal article" date="2015" name="Genome Biol. Evol.">
        <title>Characterization of Three Mycobacterium spp. with Potential Use in Bioremediation by Genome Sequencing and Comparative Genomics.</title>
        <authorList>
            <person name="Das S."/>
            <person name="Pettersson B.M."/>
            <person name="Behra P.R."/>
            <person name="Ramesh M."/>
            <person name="Dasgupta S."/>
            <person name="Bhattacharya A."/>
            <person name="Kirsebom L.A."/>
        </authorList>
    </citation>
    <scope>NUCLEOTIDE SEQUENCE [LARGE SCALE GENOMIC DNA]</scope>
    <source>
        <strain evidence="7 8">DSM 43826</strain>
    </source>
</reference>
<name>A0A0J6VLT1_9MYCO</name>
<keyword evidence="4 5" id="KW-0472">Membrane</keyword>
<keyword evidence="3 5" id="KW-1133">Transmembrane helix</keyword>
<feature type="transmembrane region" description="Helical" evidence="5">
    <location>
        <begin position="57"/>
        <end position="77"/>
    </location>
</feature>
<dbReference type="AlphaFoldDB" id="A0A0J6VLT1"/>
<evidence type="ECO:0000313" key="7">
    <source>
        <dbReference type="EMBL" id="KMO70433.1"/>
    </source>
</evidence>
<comment type="caution">
    <text evidence="7">The sequence shown here is derived from an EMBL/GenBank/DDBJ whole genome shotgun (WGS) entry which is preliminary data.</text>
</comment>
<protein>
    <recommendedName>
        <fullName evidence="6">Lipopolysaccharide assembly protein A domain-containing protein</fullName>
    </recommendedName>
</protein>
<dbReference type="Proteomes" id="UP000036513">
    <property type="component" value="Unassembled WGS sequence"/>
</dbReference>
<proteinExistence type="predicted"/>
<dbReference type="PATRIC" id="fig|37916.4.peg.5328"/>
<evidence type="ECO:0000256" key="4">
    <source>
        <dbReference type="ARBA" id="ARBA00023136"/>
    </source>
</evidence>
<keyword evidence="1" id="KW-1003">Cell membrane</keyword>
<gene>
    <name evidence="7" type="ORF">MCHLDSM_05321</name>
</gene>
<evidence type="ECO:0000313" key="8">
    <source>
        <dbReference type="Proteomes" id="UP000036513"/>
    </source>
</evidence>
<feature type="transmembrane region" description="Helical" evidence="5">
    <location>
        <begin position="19"/>
        <end position="37"/>
    </location>
</feature>